<keyword evidence="3" id="KW-1185">Reference proteome</keyword>
<reference evidence="2" key="1">
    <citation type="submission" date="2020-02" db="EMBL/GenBank/DDBJ databases">
        <authorList>
            <person name="Scholz U."/>
            <person name="Mascher M."/>
            <person name="Fiebig A."/>
        </authorList>
    </citation>
    <scope>NUCLEOTIDE SEQUENCE</scope>
</reference>
<name>A0A7I8KJN1_SPIIN</name>
<protein>
    <submittedName>
        <fullName evidence="2">Uncharacterized protein</fullName>
    </submittedName>
</protein>
<evidence type="ECO:0000313" key="2">
    <source>
        <dbReference type="EMBL" id="CAA7397960.1"/>
    </source>
</evidence>
<dbReference type="Proteomes" id="UP000663760">
    <property type="component" value="Chromosome 6"/>
</dbReference>
<sequence length="25" mass="2748">MPLPATSLFGLDFDDLPLRESCPGR</sequence>
<gene>
    <name evidence="1" type="ORF">SI7747_06007978</name>
    <name evidence="2" type="ORF">SI8410_06008625</name>
</gene>
<proteinExistence type="predicted"/>
<dbReference type="AlphaFoldDB" id="A0A7I8KJN1"/>
<dbReference type="EMBL" id="LR743593">
    <property type="protein sequence ID" value="CAA2621906.1"/>
    <property type="molecule type" value="Genomic_DNA"/>
</dbReference>
<evidence type="ECO:0000313" key="3">
    <source>
        <dbReference type="Proteomes" id="UP000663760"/>
    </source>
</evidence>
<dbReference type="EMBL" id="LR746269">
    <property type="protein sequence ID" value="CAA7397960.1"/>
    <property type="molecule type" value="Genomic_DNA"/>
</dbReference>
<evidence type="ECO:0000313" key="1">
    <source>
        <dbReference type="EMBL" id="CAA2621906.1"/>
    </source>
</evidence>
<organism evidence="2 3">
    <name type="scientific">Spirodela intermedia</name>
    <name type="common">Intermediate duckweed</name>
    <dbReference type="NCBI Taxonomy" id="51605"/>
    <lineage>
        <taxon>Eukaryota</taxon>
        <taxon>Viridiplantae</taxon>
        <taxon>Streptophyta</taxon>
        <taxon>Embryophyta</taxon>
        <taxon>Tracheophyta</taxon>
        <taxon>Spermatophyta</taxon>
        <taxon>Magnoliopsida</taxon>
        <taxon>Liliopsida</taxon>
        <taxon>Araceae</taxon>
        <taxon>Lemnoideae</taxon>
        <taxon>Spirodela</taxon>
    </lineage>
</organism>
<accession>A0A7I8KJN1</accession>